<evidence type="ECO:0000313" key="2">
    <source>
        <dbReference type="Proteomes" id="UP000232722"/>
    </source>
</evidence>
<comment type="caution">
    <text evidence="1">The sequence shown here is derived from an EMBL/GenBank/DDBJ whole genome shotgun (WGS) entry which is preliminary data.</text>
</comment>
<reference evidence="1 2" key="1">
    <citation type="submission" date="2016-04" db="EMBL/GenBank/DDBJ databases">
        <title>Genome analyses suggest a sexual origin of heterokaryosis in a supposedly ancient asexual fungus.</title>
        <authorList>
            <person name="Ropars J."/>
            <person name="Sedzielewska K."/>
            <person name="Noel J."/>
            <person name="Charron P."/>
            <person name="Farinelli L."/>
            <person name="Marton T."/>
            <person name="Kruger M."/>
            <person name="Pelin A."/>
            <person name="Brachmann A."/>
            <person name="Corradi N."/>
        </authorList>
    </citation>
    <scope>NUCLEOTIDE SEQUENCE [LARGE SCALE GENOMIC DNA]</scope>
    <source>
        <strain evidence="1 2">A5</strain>
    </source>
</reference>
<evidence type="ECO:0000313" key="1">
    <source>
        <dbReference type="EMBL" id="PKB97488.1"/>
    </source>
</evidence>
<organism evidence="1 2">
    <name type="scientific">Rhizophagus irregularis</name>
    <dbReference type="NCBI Taxonomy" id="588596"/>
    <lineage>
        <taxon>Eukaryota</taxon>
        <taxon>Fungi</taxon>
        <taxon>Fungi incertae sedis</taxon>
        <taxon>Mucoromycota</taxon>
        <taxon>Glomeromycotina</taxon>
        <taxon>Glomeromycetes</taxon>
        <taxon>Glomerales</taxon>
        <taxon>Glomeraceae</taxon>
        <taxon>Rhizophagus</taxon>
    </lineage>
</organism>
<gene>
    <name evidence="1" type="ORF">RhiirA5_384636</name>
</gene>
<accession>A0A2N0NSD8</accession>
<name>A0A2N0NSD8_9GLOM</name>
<protein>
    <submittedName>
        <fullName evidence="1">Uncharacterized protein</fullName>
    </submittedName>
</protein>
<dbReference type="EMBL" id="LLXJ01003179">
    <property type="protein sequence ID" value="PKB97488.1"/>
    <property type="molecule type" value="Genomic_DNA"/>
</dbReference>
<dbReference type="VEuPathDB" id="FungiDB:RhiirFUN_009109"/>
<sequence>MNTNVVPIQPTTQSNVQMNECEFFHYAPNDDRFYHITCQIILHGSVSLDNHNYDHGFFYNIDPTENYYVTCKIFSHSLIANILNKKIYGKDIGVNNLEQKELLSLNQKLDLERDLKQILPLHLTQNHISNREIRMNSDRNLNSSYGHNAQKISVTNSQPNFDNNFPQQTRVEYFTNNVINPRQEVFINIPQQVPDGLRCNGNINTFCGNVGNNVMTTQAVSIANSQTNSFLQPNNLLSASAAPQNVSAYHITGSPQQIDFNNIPQQIIDREMRLNCYRNVNSFHGSILVNNTQSVLTTDISRNYGNDLNGTRQQVDLNNNYRDTDSHNGNIGNNITTTHANGLTCDHQTYQVNYGGTDFHNGNTVTTTQAYDLTCDHQNISDNHIQHHQQ</sequence>
<reference evidence="1 2" key="2">
    <citation type="submission" date="2017-09" db="EMBL/GenBank/DDBJ databases">
        <title>Extensive intraspecific genome diversity in a model arbuscular mycorrhizal fungus.</title>
        <authorList>
            <person name="Chen E.C."/>
            <person name="Morin E."/>
            <person name="Beaudet D."/>
            <person name="Noel J."/>
            <person name="Ndikumana S."/>
            <person name="Charron P."/>
            <person name="St-Onge C."/>
            <person name="Giorgi J."/>
            <person name="Grigoriev I.V."/>
            <person name="Roux C."/>
            <person name="Martin F.M."/>
            <person name="Corradi N."/>
        </authorList>
    </citation>
    <scope>NUCLEOTIDE SEQUENCE [LARGE SCALE GENOMIC DNA]</scope>
    <source>
        <strain evidence="1 2">A5</strain>
    </source>
</reference>
<proteinExistence type="predicted"/>
<dbReference type="VEuPathDB" id="FungiDB:RhiirA1_478830"/>
<dbReference type="Proteomes" id="UP000232722">
    <property type="component" value="Unassembled WGS sequence"/>
</dbReference>
<dbReference type="VEuPathDB" id="FungiDB:FUN_007667"/>
<dbReference type="AlphaFoldDB" id="A0A2N0NSD8"/>